<feature type="compositionally biased region" description="Basic and acidic residues" evidence="11">
    <location>
        <begin position="1138"/>
        <end position="1151"/>
    </location>
</feature>
<evidence type="ECO:0000256" key="12">
    <source>
        <dbReference type="SAM" id="Phobius"/>
    </source>
</evidence>
<dbReference type="PANTHER" id="PTHR32219:SF3">
    <property type="entry name" value="CALPONIN-LIKE DOMAIN PROTEIN"/>
    <property type="match status" value="1"/>
</dbReference>
<proteinExistence type="inferred from homology"/>
<feature type="compositionally biased region" description="Basic and acidic residues" evidence="11">
    <location>
        <begin position="701"/>
        <end position="718"/>
    </location>
</feature>
<feature type="region of interest" description="Disordered" evidence="11">
    <location>
        <begin position="222"/>
        <end position="346"/>
    </location>
</feature>
<evidence type="ECO:0000313" key="13">
    <source>
        <dbReference type="EMBL" id="KAF5740995.1"/>
    </source>
</evidence>
<feature type="region of interest" description="Disordered" evidence="11">
    <location>
        <begin position="121"/>
        <end position="141"/>
    </location>
</feature>
<dbReference type="PANTHER" id="PTHR32219">
    <property type="entry name" value="RNA-BINDING PROTEIN YLMH-RELATED"/>
    <property type="match status" value="1"/>
</dbReference>
<evidence type="ECO:0000256" key="7">
    <source>
        <dbReference type="ARBA" id="ARBA00023054"/>
    </source>
</evidence>
<feature type="region of interest" description="Disordered" evidence="11">
    <location>
        <begin position="991"/>
        <end position="1041"/>
    </location>
</feature>
<dbReference type="GO" id="GO:0005886">
    <property type="term" value="C:plasma membrane"/>
    <property type="evidence" value="ECO:0007669"/>
    <property type="project" value="UniProtKB-SubCell"/>
</dbReference>
<organism evidence="13 14">
    <name type="scientific">Tripterygium wilfordii</name>
    <name type="common">Thunder God vine</name>
    <dbReference type="NCBI Taxonomy" id="458696"/>
    <lineage>
        <taxon>Eukaryota</taxon>
        <taxon>Viridiplantae</taxon>
        <taxon>Streptophyta</taxon>
        <taxon>Embryophyta</taxon>
        <taxon>Tracheophyta</taxon>
        <taxon>Spermatophyta</taxon>
        <taxon>Magnoliopsida</taxon>
        <taxon>eudicotyledons</taxon>
        <taxon>Gunneridae</taxon>
        <taxon>Pentapetalae</taxon>
        <taxon>rosids</taxon>
        <taxon>fabids</taxon>
        <taxon>Celastrales</taxon>
        <taxon>Celastraceae</taxon>
        <taxon>Tripterygium</taxon>
    </lineage>
</organism>
<evidence type="ECO:0000256" key="6">
    <source>
        <dbReference type="ARBA" id="ARBA00022989"/>
    </source>
</evidence>
<evidence type="ECO:0000256" key="4">
    <source>
        <dbReference type="ARBA" id="ARBA00022692"/>
    </source>
</evidence>
<evidence type="ECO:0000256" key="3">
    <source>
        <dbReference type="ARBA" id="ARBA00022475"/>
    </source>
</evidence>
<feature type="compositionally biased region" description="Basic and acidic residues" evidence="11">
    <location>
        <begin position="1116"/>
        <end position="1129"/>
    </location>
</feature>
<comment type="similarity">
    <text evidence="9">Belongs to the plant Proton pump-interactor protein family.</text>
</comment>
<evidence type="ECO:0000256" key="1">
    <source>
        <dbReference type="ARBA" id="ARBA00004162"/>
    </source>
</evidence>
<evidence type="ECO:0000256" key="2">
    <source>
        <dbReference type="ARBA" id="ARBA00004389"/>
    </source>
</evidence>
<feature type="region of interest" description="Disordered" evidence="11">
    <location>
        <begin position="698"/>
        <end position="718"/>
    </location>
</feature>
<evidence type="ECO:0000256" key="9">
    <source>
        <dbReference type="ARBA" id="ARBA00038080"/>
    </source>
</evidence>
<comment type="caution">
    <text evidence="13">The sequence shown here is derived from an EMBL/GenBank/DDBJ whole genome shotgun (WGS) entry which is preliminary data.</text>
</comment>
<feature type="region of interest" description="Disordered" evidence="11">
    <location>
        <begin position="436"/>
        <end position="465"/>
    </location>
</feature>
<feature type="compositionally biased region" description="Basic and acidic residues" evidence="11">
    <location>
        <begin position="436"/>
        <end position="447"/>
    </location>
</feature>
<dbReference type="EMBL" id="JAAARO010000011">
    <property type="protein sequence ID" value="KAF5740995.1"/>
    <property type="molecule type" value="Genomic_DNA"/>
</dbReference>
<evidence type="ECO:0000313" key="14">
    <source>
        <dbReference type="Proteomes" id="UP000593562"/>
    </source>
</evidence>
<gene>
    <name evidence="13" type="ORF">HS088_TW11G01077</name>
</gene>
<comment type="subcellular location">
    <subcellularLocation>
        <location evidence="1">Cell membrane</location>
        <topology evidence="1">Single-pass membrane protein</topology>
    </subcellularLocation>
    <subcellularLocation>
        <location evidence="2">Endoplasmic reticulum membrane</location>
        <topology evidence="2">Single-pass membrane protein</topology>
    </subcellularLocation>
</comment>
<keyword evidence="8 12" id="KW-0472">Membrane</keyword>
<dbReference type="Proteomes" id="UP000593562">
    <property type="component" value="Unassembled WGS sequence"/>
</dbReference>
<keyword evidence="14" id="KW-1185">Reference proteome</keyword>
<dbReference type="InterPro" id="IPR055282">
    <property type="entry name" value="PPI1-4"/>
</dbReference>
<keyword evidence="3" id="KW-1003">Cell membrane</keyword>
<keyword evidence="6 12" id="KW-1133">Transmembrane helix</keyword>
<dbReference type="FunCoup" id="A0A7J7D3R6">
    <property type="interactions" value="750"/>
</dbReference>
<feature type="compositionally biased region" description="Basic and acidic residues" evidence="11">
    <location>
        <begin position="1073"/>
        <end position="1091"/>
    </location>
</feature>
<feature type="compositionally biased region" description="Polar residues" evidence="11">
    <location>
        <begin position="279"/>
        <end position="293"/>
    </location>
</feature>
<name>A0A7J7D3R6_TRIWF</name>
<feature type="region of interest" description="Disordered" evidence="11">
    <location>
        <begin position="1108"/>
        <end position="1164"/>
    </location>
</feature>
<feature type="region of interest" description="Disordered" evidence="11">
    <location>
        <begin position="1178"/>
        <end position="1202"/>
    </location>
</feature>
<feature type="region of interest" description="Disordered" evidence="11">
    <location>
        <begin position="1054"/>
        <end position="1091"/>
    </location>
</feature>
<dbReference type="InParanoid" id="A0A7J7D3R6"/>
<evidence type="ECO:0000256" key="8">
    <source>
        <dbReference type="ARBA" id="ARBA00023136"/>
    </source>
</evidence>
<protein>
    <submittedName>
        <fullName evidence="13">Microtubule-associated protein futsch isoform X2</fullName>
    </submittedName>
</protein>
<evidence type="ECO:0000256" key="11">
    <source>
        <dbReference type="SAM" id="MobiDB-lite"/>
    </source>
</evidence>
<feature type="transmembrane region" description="Helical" evidence="12">
    <location>
        <begin position="1210"/>
        <end position="1233"/>
    </location>
</feature>
<feature type="region of interest" description="Disordered" evidence="11">
    <location>
        <begin position="168"/>
        <end position="199"/>
    </location>
</feature>
<evidence type="ECO:0000256" key="5">
    <source>
        <dbReference type="ARBA" id="ARBA00022824"/>
    </source>
</evidence>
<feature type="coiled-coil region" evidence="10">
    <location>
        <begin position="817"/>
        <end position="872"/>
    </location>
</feature>
<dbReference type="OrthoDB" id="1703439at2759"/>
<dbReference type="AlphaFoldDB" id="A0A7J7D3R6"/>
<keyword evidence="7 10" id="KW-0175">Coiled coil</keyword>
<keyword evidence="5" id="KW-0256">Endoplasmic reticulum</keyword>
<reference evidence="13 14" key="1">
    <citation type="journal article" date="2020" name="Nat. Commun.">
        <title>Genome of Tripterygium wilfordii and identification of cytochrome P450 involved in triptolide biosynthesis.</title>
        <authorList>
            <person name="Tu L."/>
            <person name="Su P."/>
            <person name="Zhang Z."/>
            <person name="Gao L."/>
            <person name="Wang J."/>
            <person name="Hu T."/>
            <person name="Zhou J."/>
            <person name="Zhang Y."/>
            <person name="Zhao Y."/>
            <person name="Liu Y."/>
            <person name="Song Y."/>
            <person name="Tong Y."/>
            <person name="Lu Y."/>
            <person name="Yang J."/>
            <person name="Xu C."/>
            <person name="Jia M."/>
            <person name="Peters R.J."/>
            <person name="Huang L."/>
            <person name="Gao W."/>
        </authorList>
    </citation>
    <scope>NUCLEOTIDE SEQUENCE [LARGE SCALE GENOMIC DNA]</scope>
    <source>
        <strain evidence="14">cv. XIE 37</strain>
        <tissue evidence="13">Leaf</tissue>
    </source>
</reference>
<dbReference type="GO" id="GO:0005789">
    <property type="term" value="C:endoplasmic reticulum membrane"/>
    <property type="evidence" value="ECO:0007669"/>
    <property type="project" value="UniProtKB-SubCell"/>
</dbReference>
<keyword evidence="4 12" id="KW-0812">Transmembrane</keyword>
<accession>A0A7J7D3R6</accession>
<sequence>MTVDVELNVNGNGKVSTMAESEVEERCSYQDLNKGGDCNGLEDKENGKDDCAHASYVFITGNDIIVNDPDEVMGLGGDSAIKNENIGSQYQGIEKGGDNAVSTDQGTAEELIASAAVTEPQFPPLGQDHVNEESSMEETSEPQRIVLLEVTECKGELPLLDLEKEKGGEVATLSVAESDQPLPSPGDEDEDSIGKNNSYLVAGNQESQIAVTEIGVQNEVDRMEEPAEITSGVSRKELELEVEQDLENPPADVKAETETTYIAIPDQDRVTLPSDHTGDSVTGSVLSNGSLAGNQDKAEENGPAEDVETLPSPHTGSASSEVPVADRQSDTGVDGNATVANENKDGLLSVMAKEIVSQATLDNEQHGFSDNADNLPSKIVSENFPVENSENLLSVTIDNAALNSAFDDARKEGEVENFDVKSNGYSVSNPAKDIGVKSEGVTDDHTKTIPLDNASANGSFDDARGKSDVVKSNECADSNVKKNAEVESAISVTLDNATMNCAVYNARTESGVEEVDVESNGSSDSNPKNHVEVELEVNNGHTIKETASSGRQISDVETAIETSLNSVESEEELCTISNGDANLLDNRSPENMDGESHAVALVKNQITSGDVKAESDMSTTDVLHNNSNVTLENERDQFTGIDRANKSKISTASLEGSPGDASEEQDVPAEPVKRPFYYLIKIPRFEDENLKAQIRQAQSQLDEKTQSRDAIHPEIQRKRGQYKEYADNLKAAISEEKTLQDLLRAKRKEMESLQAVSNRAWNAISVEGIEGTIRNMEHKLQHETLTLKEEKLLIREIKQLKQKREQVSSSMGTLQEVQEAIDQKEDIEERLKFLRKEADFLKGKIFKAKAVTRDARKKLNEESDMLNELQAQHQAADVIRQEAYTQLQSLKKQSFKRSKFFFNYRDDRREATDLASAGDKEALQRLCVNQVEKVMEQWNYNFEFRKDYTRCNMRSTLWRLRTLDGRSLGPDEDPPVIPNVLNERVASAVPPISTERVEKQVTPVDASKADDKSTTKVADQKNQTAKTKKPTKHAPSVSGSATVARIDEIKDVGEEEQKRTVEEEESARKAVQLRKEEQAAKLKEQRRSEEKIKAAEALERKKRIAEKAQARAALRAQREAEQKEKEKDKRARKKEKRKAAVGDDSNDKNEGESNPSSETITEIPRESEIEEKLVAVTKRPQKAPQLKLQSKAKSIPPPLRNRGKRRMQSWMWVLLGALVILALVLLGNSSMYFHYGLQRFGF</sequence>
<evidence type="ECO:0000256" key="10">
    <source>
        <dbReference type="SAM" id="Coils"/>
    </source>
</evidence>